<accession>A0A4S2MKL0</accession>
<reference evidence="2 3" key="1">
    <citation type="submission" date="2019-04" db="EMBL/GenBank/DDBJ databases">
        <title>Comparative genomics and transcriptomics to analyze fruiting body development in filamentous ascomycetes.</title>
        <authorList>
            <consortium name="DOE Joint Genome Institute"/>
            <person name="Lutkenhaus R."/>
            <person name="Traeger S."/>
            <person name="Breuer J."/>
            <person name="Kuo A."/>
            <person name="Lipzen A."/>
            <person name="Pangilinan J."/>
            <person name="Dilworth D."/>
            <person name="Sandor L."/>
            <person name="Poggeler S."/>
            <person name="Barry K."/>
            <person name="Grigoriev I.V."/>
            <person name="Nowrousian M."/>
        </authorList>
    </citation>
    <scope>NUCLEOTIDE SEQUENCE [LARGE SCALE GENOMIC DNA]</scope>
    <source>
        <strain evidence="2 3">CBS 389.68</strain>
    </source>
</reference>
<feature type="compositionally biased region" description="Basic and acidic residues" evidence="1">
    <location>
        <begin position="53"/>
        <end position="63"/>
    </location>
</feature>
<keyword evidence="3" id="KW-1185">Reference proteome</keyword>
<gene>
    <name evidence="2" type="ORF">EX30DRAFT_344170</name>
</gene>
<dbReference type="AlphaFoldDB" id="A0A4S2MKL0"/>
<evidence type="ECO:0000313" key="2">
    <source>
        <dbReference type="EMBL" id="TGZ77385.1"/>
    </source>
</evidence>
<dbReference type="InParanoid" id="A0A4S2MKL0"/>
<organism evidence="2 3">
    <name type="scientific">Ascodesmis nigricans</name>
    <dbReference type="NCBI Taxonomy" id="341454"/>
    <lineage>
        <taxon>Eukaryota</taxon>
        <taxon>Fungi</taxon>
        <taxon>Dikarya</taxon>
        <taxon>Ascomycota</taxon>
        <taxon>Pezizomycotina</taxon>
        <taxon>Pezizomycetes</taxon>
        <taxon>Pezizales</taxon>
        <taxon>Ascodesmidaceae</taxon>
        <taxon>Ascodesmis</taxon>
    </lineage>
</organism>
<protein>
    <submittedName>
        <fullName evidence="2">Uncharacterized protein</fullName>
    </submittedName>
</protein>
<dbReference type="OrthoDB" id="2013972at2759"/>
<dbReference type="EMBL" id="ML220154">
    <property type="protein sequence ID" value="TGZ77385.1"/>
    <property type="molecule type" value="Genomic_DNA"/>
</dbReference>
<sequence>MLIELQANSCAPIIADDKASDSGYDDTSIASSTQSLIESVLANVYENGRRYHSESVSRYHMPSDETEQERLGLV</sequence>
<evidence type="ECO:0000256" key="1">
    <source>
        <dbReference type="SAM" id="MobiDB-lite"/>
    </source>
</evidence>
<feature type="region of interest" description="Disordered" evidence="1">
    <location>
        <begin position="53"/>
        <end position="74"/>
    </location>
</feature>
<name>A0A4S2MKL0_9PEZI</name>
<evidence type="ECO:0000313" key="3">
    <source>
        <dbReference type="Proteomes" id="UP000298138"/>
    </source>
</evidence>
<dbReference type="Proteomes" id="UP000298138">
    <property type="component" value="Unassembled WGS sequence"/>
</dbReference>
<proteinExistence type="predicted"/>